<reference evidence="4 5" key="1">
    <citation type="journal article" date="2015" name="Nature">
        <title>rRNA introns, odd ribosomes, and small enigmatic genomes across a large radiation of phyla.</title>
        <authorList>
            <person name="Brown C.T."/>
            <person name="Hug L.A."/>
            <person name="Thomas B.C."/>
            <person name="Sharon I."/>
            <person name="Castelle C.J."/>
            <person name="Singh A."/>
            <person name="Wilkins M.J."/>
            <person name="Williams K.H."/>
            <person name="Banfield J.F."/>
        </authorList>
    </citation>
    <scope>NUCLEOTIDE SEQUENCE [LARGE SCALE GENOMIC DNA]</scope>
</reference>
<feature type="region of interest" description="Disordered" evidence="1">
    <location>
        <begin position="167"/>
        <end position="205"/>
    </location>
</feature>
<feature type="transmembrane region" description="Helical" evidence="2">
    <location>
        <begin position="20"/>
        <end position="38"/>
    </location>
</feature>
<feature type="domain" description="LytR/CpsA/Psr regulator C-terminal" evidence="3">
    <location>
        <begin position="69"/>
        <end position="160"/>
    </location>
</feature>
<dbReference type="InterPro" id="IPR027381">
    <property type="entry name" value="LytR/CpsA/Psr_C"/>
</dbReference>
<evidence type="ECO:0000259" key="3">
    <source>
        <dbReference type="Pfam" id="PF13399"/>
    </source>
</evidence>
<evidence type="ECO:0000313" key="4">
    <source>
        <dbReference type="EMBL" id="KKP87226.1"/>
    </source>
</evidence>
<evidence type="ECO:0000256" key="1">
    <source>
        <dbReference type="SAM" id="MobiDB-lite"/>
    </source>
</evidence>
<keyword evidence="2" id="KW-1133">Transmembrane helix</keyword>
<dbReference type="Gene3D" id="3.30.70.2390">
    <property type="match status" value="1"/>
</dbReference>
<protein>
    <recommendedName>
        <fullName evidence="3">LytR/CpsA/Psr regulator C-terminal domain-containing protein</fullName>
    </recommendedName>
</protein>
<evidence type="ECO:0000256" key="2">
    <source>
        <dbReference type="SAM" id="Phobius"/>
    </source>
</evidence>
<evidence type="ECO:0000313" key="5">
    <source>
        <dbReference type="Proteomes" id="UP000034536"/>
    </source>
</evidence>
<dbReference type="EMBL" id="LBQX01000004">
    <property type="protein sequence ID" value="KKP87226.1"/>
    <property type="molecule type" value="Genomic_DNA"/>
</dbReference>
<dbReference type="Pfam" id="PF13399">
    <property type="entry name" value="LytR_C"/>
    <property type="match status" value="1"/>
</dbReference>
<gene>
    <name evidence="4" type="ORF">UR89_C0004G0015</name>
</gene>
<accession>A0A0G0DF30</accession>
<organism evidence="4 5">
    <name type="scientific">Candidatus Roizmanbacteria bacterium GW2011_GWA2_35_8</name>
    <dbReference type="NCBI Taxonomy" id="1618479"/>
    <lineage>
        <taxon>Bacteria</taxon>
        <taxon>Candidatus Roizmaniibacteriota</taxon>
    </lineage>
</organism>
<name>A0A0G0DF30_9BACT</name>
<proteinExistence type="predicted"/>
<comment type="caution">
    <text evidence="4">The sequence shown here is derived from an EMBL/GenBank/DDBJ whole genome shotgun (WGS) entry which is preliminary data.</text>
</comment>
<sequence>MDDNLNTFPNLPKKNNKAPLIIIGVVLVAAVIGGYIMFNQPKKTEEKKEVVAEKNEPTPTEKPKIEKSSVKIQVINGTGTPGQAGEVVTALEEVGYSADNIKTGNAEEFDNKVTTIEAKINFEEIVSNMKDELKSTFDEITVKSTNLDEDSEFDVVIVTGGKIFVTATPTKSASPTGSPTPSPTSQSTTTPTPTVTLTLTQTPTL</sequence>
<dbReference type="Proteomes" id="UP000034536">
    <property type="component" value="Unassembled WGS sequence"/>
</dbReference>
<dbReference type="AlphaFoldDB" id="A0A0G0DF30"/>
<keyword evidence="2" id="KW-0472">Membrane</keyword>
<keyword evidence="2" id="KW-0812">Transmembrane</keyword>